<proteinExistence type="predicted"/>
<accession>A0ACB8FCN1</accession>
<organism evidence="1 2">
    <name type="scientific">Sphaerodactylus townsendi</name>
    <dbReference type="NCBI Taxonomy" id="933632"/>
    <lineage>
        <taxon>Eukaryota</taxon>
        <taxon>Metazoa</taxon>
        <taxon>Chordata</taxon>
        <taxon>Craniata</taxon>
        <taxon>Vertebrata</taxon>
        <taxon>Euteleostomi</taxon>
        <taxon>Lepidosauria</taxon>
        <taxon>Squamata</taxon>
        <taxon>Bifurcata</taxon>
        <taxon>Gekkota</taxon>
        <taxon>Sphaerodactylidae</taxon>
        <taxon>Sphaerodactylus</taxon>
    </lineage>
</organism>
<dbReference type="Proteomes" id="UP000827872">
    <property type="component" value="Linkage Group LG09"/>
</dbReference>
<sequence>MYIICFPWQAFHFDGVEDIHSSFQTLNAEFNRSDAPYILKVANRLYGEKTYNFLQDFLVSTQKLYGAELSPVDFQNAAADVRKQINQWVEEQTEGKILDLLPEDSLDGMTRLVLVNAIYFKGSWAEQFREEDTKETPFRPNKKEKKTVKMMYMKKKLPFRYIPECKCRVLELPYKGEELSMIILLPDDIEDNSTGLEQLEKQLTLANLQEWTQPRKMSSFNDVHLHFPKFKLEESYDLKSSLRALGVLDVFDSGKANLSGMSGSRDLYVSKVFHKSFIEVNEEGTEAAAATGLVANCYSLPIEEDFNADHPFLFFIRQNPTNSILFFGRFVSP</sequence>
<evidence type="ECO:0000313" key="1">
    <source>
        <dbReference type="EMBL" id="KAH8002964.1"/>
    </source>
</evidence>
<dbReference type="EMBL" id="CM037622">
    <property type="protein sequence ID" value="KAH8002964.1"/>
    <property type="molecule type" value="Genomic_DNA"/>
</dbReference>
<keyword evidence="2" id="KW-1185">Reference proteome</keyword>
<protein>
    <submittedName>
        <fullName evidence="1">Leukocyte elastase inhibitor</fullName>
    </submittedName>
</protein>
<name>A0ACB8FCN1_9SAUR</name>
<comment type="caution">
    <text evidence="1">The sequence shown here is derived from an EMBL/GenBank/DDBJ whole genome shotgun (WGS) entry which is preliminary data.</text>
</comment>
<reference evidence="1" key="1">
    <citation type="submission" date="2021-08" db="EMBL/GenBank/DDBJ databases">
        <title>The first chromosome-level gecko genome reveals the dynamic sex chromosomes of Neotropical dwarf geckos (Sphaerodactylidae: Sphaerodactylus).</title>
        <authorList>
            <person name="Pinto B.J."/>
            <person name="Keating S.E."/>
            <person name="Gamble T."/>
        </authorList>
    </citation>
    <scope>NUCLEOTIDE SEQUENCE</scope>
    <source>
        <strain evidence="1">TG3544</strain>
    </source>
</reference>
<gene>
    <name evidence="1" type="primary">SERPINB1_2</name>
    <name evidence="1" type="ORF">K3G42_007052</name>
</gene>
<evidence type="ECO:0000313" key="2">
    <source>
        <dbReference type="Proteomes" id="UP000827872"/>
    </source>
</evidence>